<keyword evidence="6" id="KW-0479">Metal-binding</keyword>
<name>A0AAD2CEZ8_9STRA</name>
<protein>
    <recommendedName>
        <fullName evidence="11">Rad50/SbcC-type AAA domain-containing protein</fullName>
    </recommendedName>
</protein>
<dbReference type="EMBL" id="CAKOGP040000113">
    <property type="protein sequence ID" value="CAJ1930289.1"/>
    <property type="molecule type" value="Genomic_DNA"/>
</dbReference>
<dbReference type="PANTHER" id="PTHR18867:SF12">
    <property type="entry name" value="DNA REPAIR PROTEIN RAD50"/>
    <property type="match status" value="1"/>
</dbReference>
<gene>
    <name evidence="12" type="ORF">CYCCA115_LOCUS1891</name>
</gene>
<dbReference type="GO" id="GO:0070192">
    <property type="term" value="P:chromosome organization involved in meiotic cell cycle"/>
    <property type="evidence" value="ECO:0007669"/>
    <property type="project" value="TreeGrafter"/>
</dbReference>
<dbReference type="SUPFAM" id="SSF52540">
    <property type="entry name" value="P-loop containing nucleoside triphosphate hydrolases"/>
    <property type="match status" value="2"/>
</dbReference>
<evidence type="ECO:0000256" key="2">
    <source>
        <dbReference type="ARBA" id="ARBA00004123"/>
    </source>
</evidence>
<evidence type="ECO:0000313" key="13">
    <source>
        <dbReference type="Proteomes" id="UP001295423"/>
    </source>
</evidence>
<comment type="similarity">
    <text evidence="4">Belongs to the SMC family. RAD50 subfamily.</text>
</comment>
<organism evidence="12 13">
    <name type="scientific">Cylindrotheca closterium</name>
    <dbReference type="NCBI Taxonomy" id="2856"/>
    <lineage>
        <taxon>Eukaryota</taxon>
        <taxon>Sar</taxon>
        <taxon>Stramenopiles</taxon>
        <taxon>Ochrophyta</taxon>
        <taxon>Bacillariophyta</taxon>
        <taxon>Bacillariophyceae</taxon>
        <taxon>Bacillariophycidae</taxon>
        <taxon>Bacillariales</taxon>
        <taxon>Bacillariaceae</taxon>
        <taxon>Cylindrotheca</taxon>
    </lineage>
</organism>
<feature type="domain" description="Rad50/SbcC-type AAA" evidence="11">
    <location>
        <begin position="37"/>
        <end position="251"/>
    </location>
</feature>
<dbReference type="GO" id="GO:0007004">
    <property type="term" value="P:telomere maintenance via telomerase"/>
    <property type="evidence" value="ECO:0007669"/>
    <property type="project" value="TreeGrafter"/>
</dbReference>
<accession>A0AAD2CEZ8</accession>
<evidence type="ECO:0000256" key="9">
    <source>
        <dbReference type="ARBA" id="ARBA00049360"/>
    </source>
</evidence>
<evidence type="ECO:0000256" key="4">
    <source>
        <dbReference type="ARBA" id="ARBA00009439"/>
    </source>
</evidence>
<dbReference type="GO" id="GO:0030870">
    <property type="term" value="C:Mre11 complex"/>
    <property type="evidence" value="ECO:0007669"/>
    <property type="project" value="TreeGrafter"/>
</dbReference>
<evidence type="ECO:0000256" key="7">
    <source>
        <dbReference type="ARBA" id="ARBA00022833"/>
    </source>
</evidence>
<dbReference type="GO" id="GO:0003691">
    <property type="term" value="F:double-stranded telomeric DNA binding"/>
    <property type="evidence" value="ECO:0007669"/>
    <property type="project" value="TreeGrafter"/>
</dbReference>
<evidence type="ECO:0000259" key="11">
    <source>
        <dbReference type="Pfam" id="PF13476"/>
    </source>
</evidence>
<keyword evidence="5" id="KW-0158">Chromosome</keyword>
<feature type="coiled-coil region" evidence="10">
    <location>
        <begin position="203"/>
        <end position="261"/>
    </location>
</feature>
<dbReference type="GO" id="GO:0043047">
    <property type="term" value="F:single-stranded telomeric DNA binding"/>
    <property type="evidence" value="ECO:0007669"/>
    <property type="project" value="TreeGrafter"/>
</dbReference>
<dbReference type="GO" id="GO:0051880">
    <property type="term" value="F:G-quadruplex DNA binding"/>
    <property type="evidence" value="ECO:0007669"/>
    <property type="project" value="TreeGrafter"/>
</dbReference>
<feature type="coiled-coil region" evidence="10">
    <location>
        <begin position="430"/>
        <end position="544"/>
    </location>
</feature>
<evidence type="ECO:0000256" key="5">
    <source>
        <dbReference type="ARBA" id="ARBA00022454"/>
    </source>
</evidence>
<keyword evidence="13" id="KW-1185">Reference proteome</keyword>
<dbReference type="Pfam" id="PF13476">
    <property type="entry name" value="AAA_23"/>
    <property type="match status" value="1"/>
</dbReference>
<evidence type="ECO:0000256" key="6">
    <source>
        <dbReference type="ARBA" id="ARBA00022723"/>
    </source>
</evidence>
<sequence length="1377" mass="158412">MWKVSFCSLGDDANCGEWCLLTKLKKTCPPIPLHDLGRTTIIESLKFAVCGALPPGNKSGQAFVHDPNSIGQSSVKAQIKLRFTNRGGRTMVVLRSMELAQKKKNMTFKQLDGVIRMTDEDGQRQSLSHKCSELDRQLPVHQEDANWPLQEGAVLKKRFDDIFDSTRYTKALEVFSKLKKDYTSKVKDHKADVASYSSHLHAAQGFQAEVEKYSDQLELVEQEIEENTEELRRTENEEKRLNEILDQLDEIQLDVDDKSNSLHTLTELANKTRKMLEDDLTEEKSARELKEMLRDFDSKLNDQIDEMDDLQGEISRLKNQISELTQEESKLQSQLGRYQAEKDAQVERQTLRCEKVIQGNNRFGLNSTLTAFSQSQSMTQNASFLEASGQPVQLEMSKTDLDDYFRALGRKTSELDEDLNRKTKLRLQSEDESQSQLVDLKGKLQSIKNEQKKLNHDIDEAKKEYEDVSRQVSQISRMRKDDVEDARNNANRLAAQRDKLNKDPRRSQIATEIRSFEDKSDRLKRDLEEDSDALRDLRETAEAQHEITVLKQQIARDIEDLKESIQESDFALKSRNIDIPTIELDGDEIGDGLSQAMGKLTEDVSSKFQIADSELRKAREQFNALQNVVAEKSALLTRDQQLVHNKRDKLASLSSEGGIKKVENVVSELRQFEASNAIATPPELNETKPKELLTYLEERLEAEEAESLEGIQPEVISKIIKRLKNKAKRPGQKVVCPCCKRGLDDQDSVQVFSEQMKMLMGSESPLLKDGENNKTAKSQYQKWRRITTENMNDILEYRRIANEVNDIEHNCTSLETVVEERKEDLETTKTARDEILSEVDGLRSLLESCKMWQGASDRINLKRSQAMNKCNTLSISESVHSGRDLKTVERDFAEKTEKKDEYQEKISRLNKEMTKINNQMSSVSKQATDAENLAREKEEKFAGIRKLSDRKKALNERISKTSKELLELGDNIKPIKDKIAKKESEREKMRKHTMEEENEIRKTTEQLKMFENEFRELQRQIDDFDSRNEVNALERIENQIEGFQSKRKEKEANVAKIQPHLERLKKALDDQERHKKNLNENINLLDLNAQIRDLERELENLQEGTKQIKGRDTAKDDIDNLQRRKNKLAQQNARLEGRRGEIHENIRSFKRKLSQPEYRSVDEEYRIASIKHDTTEMAVRDIGKYHAALDKALQRFHSLKIAEINTIIRDLWNLTYKGEDITSIALVSGKDTGSRSTRSYNYRVVMTKGTTELDMRGRCSAGQRVLASIVIRLALAETFCVNCGCIALDEPTVNLDYRNKKGLAVALAQIIASRAKQRNFQLIMITHDEDFVAIMKTELASQTGFSMPEKYFQVRREEGADGKFYSKIDAIDWEELV</sequence>
<evidence type="ECO:0000256" key="10">
    <source>
        <dbReference type="SAM" id="Coils"/>
    </source>
</evidence>
<comment type="catalytic activity">
    <reaction evidence="9">
        <text>ATP + H2O = ADP + phosphate + H(+)</text>
        <dbReference type="Rhea" id="RHEA:13065"/>
        <dbReference type="ChEBI" id="CHEBI:15377"/>
        <dbReference type="ChEBI" id="CHEBI:15378"/>
        <dbReference type="ChEBI" id="CHEBI:30616"/>
        <dbReference type="ChEBI" id="CHEBI:43474"/>
        <dbReference type="ChEBI" id="CHEBI:456216"/>
    </reaction>
</comment>
<keyword evidence="8" id="KW-0539">Nucleus</keyword>
<feature type="coiled-coil region" evidence="10">
    <location>
        <begin position="608"/>
        <end position="635"/>
    </location>
</feature>
<dbReference type="GO" id="GO:0000794">
    <property type="term" value="C:condensed nuclear chromosome"/>
    <property type="evidence" value="ECO:0007669"/>
    <property type="project" value="TreeGrafter"/>
</dbReference>
<dbReference type="GO" id="GO:0000722">
    <property type="term" value="P:telomere maintenance via recombination"/>
    <property type="evidence" value="ECO:0007669"/>
    <property type="project" value="TreeGrafter"/>
</dbReference>
<keyword evidence="10" id="KW-0175">Coiled coil</keyword>
<dbReference type="Proteomes" id="UP001295423">
    <property type="component" value="Unassembled WGS sequence"/>
</dbReference>
<proteinExistence type="inferred from homology"/>
<dbReference type="GO" id="GO:0016887">
    <property type="term" value="F:ATP hydrolysis activity"/>
    <property type="evidence" value="ECO:0007669"/>
    <property type="project" value="InterPro"/>
</dbReference>
<reference evidence="12" key="1">
    <citation type="submission" date="2023-08" db="EMBL/GenBank/DDBJ databases">
        <authorList>
            <person name="Audoor S."/>
            <person name="Bilcke G."/>
        </authorList>
    </citation>
    <scope>NUCLEOTIDE SEQUENCE</scope>
</reference>
<comment type="subcellular location">
    <subcellularLocation>
        <location evidence="3">Chromosome</location>
    </subcellularLocation>
    <subcellularLocation>
        <location evidence="2">Nucleus</location>
    </subcellularLocation>
</comment>
<evidence type="ECO:0000313" key="12">
    <source>
        <dbReference type="EMBL" id="CAJ1930289.1"/>
    </source>
</evidence>
<keyword evidence="7" id="KW-0862">Zinc</keyword>
<evidence type="ECO:0000256" key="3">
    <source>
        <dbReference type="ARBA" id="ARBA00004286"/>
    </source>
</evidence>
<dbReference type="GO" id="GO:0006302">
    <property type="term" value="P:double-strand break repair"/>
    <property type="evidence" value="ECO:0007669"/>
    <property type="project" value="InterPro"/>
</dbReference>
<comment type="caution">
    <text evidence="12">The sequence shown here is derived from an EMBL/GenBank/DDBJ whole genome shotgun (WGS) entry which is preliminary data.</text>
</comment>
<comment type="cofactor">
    <cofactor evidence="1">
        <name>Zn(2+)</name>
        <dbReference type="ChEBI" id="CHEBI:29105"/>
    </cofactor>
</comment>
<dbReference type="InterPro" id="IPR027417">
    <property type="entry name" value="P-loop_NTPase"/>
</dbReference>
<feature type="coiled-coil region" evidence="10">
    <location>
        <begin position="286"/>
        <end position="341"/>
    </location>
</feature>
<dbReference type="Gene3D" id="3.40.50.300">
    <property type="entry name" value="P-loop containing nucleotide triphosphate hydrolases"/>
    <property type="match status" value="2"/>
</dbReference>
<feature type="coiled-coil region" evidence="10">
    <location>
        <begin position="885"/>
        <end position="1138"/>
    </location>
</feature>
<evidence type="ECO:0000256" key="8">
    <source>
        <dbReference type="ARBA" id="ARBA00023242"/>
    </source>
</evidence>
<evidence type="ECO:0000256" key="1">
    <source>
        <dbReference type="ARBA" id="ARBA00001947"/>
    </source>
</evidence>
<dbReference type="InterPro" id="IPR038729">
    <property type="entry name" value="Rad50/SbcC_AAA"/>
</dbReference>
<dbReference type="GO" id="GO:0046872">
    <property type="term" value="F:metal ion binding"/>
    <property type="evidence" value="ECO:0007669"/>
    <property type="project" value="UniProtKB-KW"/>
</dbReference>
<dbReference type="PANTHER" id="PTHR18867">
    <property type="entry name" value="RAD50"/>
    <property type="match status" value="1"/>
</dbReference>